<dbReference type="InterPro" id="IPR010718">
    <property type="entry name" value="DUF1294"/>
</dbReference>
<dbReference type="Proteomes" id="UP000078383">
    <property type="component" value="Unassembled WGS sequence"/>
</dbReference>
<dbReference type="EMBL" id="CZBX01000011">
    <property type="protein sequence ID" value="CUQ91108.1"/>
    <property type="molecule type" value="Genomic_DNA"/>
</dbReference>
<reference evidence="1 2" key="1">
    <citation type="submission" date="2015-09" db="EMBL/GenBank/DDBJ databases">
        <authorList>
            <consortium name="Pathogen Informatics"/>
        </authorList>
    </citation>
    <scope>NUCLEOTIDE SEQUENCE [LARGE SCALE GENOMIC DNA]</scope>
    <source>
        <strain evidence="1 2">2789STDY5834889</strain>
    </source>
</reference>
<accession>A0A173VYK8</accession>
<evidence type="ECO:0000313" key="1">
    <source>
        <dbReference type="EMBL" id="CUQ91108.1"/>
    </source>
</evidence>
<gene>
    <name evidence="1" type="ORF">ERS852502_02347</name>
</gene>
<dbReference type="Pfam" id="PF06961">
    <property type="entry name" value="DUF1294"/>
    <property type="match status" value="1"/>
</dbReference>
<dbReference type="GeneID" id="303258363"/>
<evidence type="ECO:0000313" key="2">
    <source>
        <dbReference type="Proteomes" id="UP000078383"/>
    </source>
</evidence>
<dbReference type="OrthoDB" id="1698854at2"/>
<organism evidence="1 2">
    <name type="scientific">[Ruminococcus] torques</name>
    <dbReference type="NCBI Taxonomy" id="33039"/>
    <lineage>
        <taxon>Bacteria</taxon>
        <taxon>Bacillati</taxon>
        <taxon>Bacillota</taxon>
        <taxon>Clostridia</taxon>
        <taxon>Lachnospirales</taxon>
        <taxon>Lachnospiraceae</taxon>
        <taxon>Mediterraneibacter</taxon>
    </lineage>
</organism>
<protein>
    <submittedName>
        <fullName evidence="1">Protein of uncharacterized function (DUF1294)</fullName>
    </submittedName>
</protein>
<dbReference type="RefSeq" id="WP_020435862.1">
    <property type="nucleotide sequence ID" value="NZ_CZBR01000008.1"/>
</dbReference>
<dbReference type="AlphaFoldDB" id="A0A173VYK8"/>
<dbReference type="InterPro" id="IPR012156">
    <property type="entry name" value="Cold_shock_CspA"/>
</dbReference>
<sequence length="86" mass="10003">MKYFWYYLIFINLFAFCTYGIDKWKAKKGAWRVPEKTLLILALIGGSAGAIAGMMCFRHKIRKAKFMITVPVIFVVEVILLIIWLL</sequence>
<proteinExistence type="predicted"/>
<dbReference type="GO" id="GO:0003676">
    <property type="term" value="F:nucleic acid binding"/>
    <property type="evidence" value="ECO:0007669"/>
    <property type="project" value="InterPro"/>
</dbReference>
<dbReference type="PIRSF" id="PIRSF002599">
    <property type="entry name" value="Cold_shock_A"/>
    <property type="match status" value="1"/>
</dbReference>
<name>A0A173VYK8_9FIRM</name>